<geneLocation type="plasmid" evidence="1 2">
    <name>unnamed1</name>
</geneLocation>
<protein>
    <submittedName>
        <fullName evidence="1">Uncharacterized protein</fullName>
    </submittedName>
</protein>
<dbReference type="Proteomes" id="UP000298631">
    <property type="component" value="Plasmid unnamed1"/>
</dbReference>
<dbReference type="KEGG" id="pseb:EOK75_13910"/>
<gene>
    <name evidence="1" type="ORF">EOK75_13910</name>
</gene>
<evidence type="ECO:0000313" key="2">
    <source>
        <dbReference type="Proteomes" id="UP000298631"/>
    </source>
</evidence>
<keyword evidence="1" id="KW-0614">Plasmid</keyword>
<reference evidence="1 2" key="1">
    <citation type="submission" date="2019-05" db="EMBL/GenBank/DDBJ databases">
        <title>Pseudorhodobacter turbinis sp. nov., isolated from the gut of the Korean turban shell.</title>
        <authorList>
            <person name="Jeong Y.-S."/>
            <person name="Kang W.-R."/>
            <person name="Bae J.-W."/>
        </authorList>
    </citation>
    <scope>NUCLEOTIDE SEQUENCE [LARGE SCALE GENOMIC DNA]</scope>
    <source>
        <strain evidence="1 2">S12M18</strain>
        <plasmid evidence="1 2">unnamed1</plasmid>
    </source>
</reference>
<accession>A0A4P8EJL3</accession>
<keyword evidence="2" id="KW-1185">Reference proteome</keyword>
<organism evidence="1 2">
    <name type="scientific">Pseudorhodobacter turbinis</name>
    <dbReference type="NCBI Taxonomy" id="2500533"/>
    <lineage>
        <taxon>Bacteria</taxon>
        <taxon>Pseudomonadati</taxon>
        <taxon>Pseudomonadota</taxon>
        <taxon>Alphaproteobacteria</taxon>
        <taxon>Rhodobacterales</taxon>
        <taxon>Paracoccaceae</taxon>
        <taxon>Pseudorhodobacter</taxon>
    </lineage>
</organism>
<dbReference type="EMBL" id="CP039965">
    <property type="protein sequence ID" value="QCO56895.1"/>
    <property type="molecule type" value="Genomic_DNA"/>
</dbReference>
<name>A0A4P8EJL3_9RHOB</name>
<proteinExistence type="predicted"/>
<evidence type="ECO:0000313" key="1">
    <source>
        <dbReference type="EMBL" id="QCO56895.1"/>
    </source>
</evidence>
<dbReference type="RefSeq" id="WP_137194707.1">
    <property type="nucleotide sequence ID" value="NZ_CP039965.1"/>
</dbReference>
<dbReference type="OrthoDB" id="14198at2"/>
<dbReference type="AlphaFoldDB" id="A0A4P8EJL3"/>
<sequence>MTGPNLALVLDDLAGKEGVIGYGALAQALAIPGPGSIAKLTAQLEALMLEDAAKGHPFRAALCRAKTGNGLPAKGFFEAAIRLGRFDGGDEAGFVAAERAALFKRAASR</sequence>